<keyword evidence="3" id="KW-1185">Reference proteome</keyword>
<dbReference type="EMBL" id="WTYH01000001">
    <property type="protein sequence ID" value="MXO93945.1"/>
    <property type="molecule type" value="Genomic_DNA"/>
</dbReference>
<organism evidence="2 3">
    <name type="scientific">Aurantiacibacter arachoides</name>
    <dbReference type="NCBI Taxonomy" id="1850444"/>
    <lineage>
        <taxon>Bacteria</taxon>
        <taxon>Pseudomonadati</taxon>
        <taxon>Pseudomonadota</taxon>
        <taxon>Alphaproteobacteria</taxon>
        <taxon>Sphingomonadales</taxon>
        <taxon>Erythrobacteraceae</taxon>
        <taxon>Aurantiacibacter</taxon>
    </lineage>
</organism>
<sequence length="178" mass="19114">MPAERALPVESADAGNPSDTTRPVAPPPVASATTDPADGVNDGVPDLIPAPLTPEAERTETGARNVLLAFARAIELREWDQAWTMMSEADRQHWDKAEFAALFADLHDITVAVPTGTMEGAAGSSFYTAPVTITGADPDGRPIAYTGEIVLRRVNDIDGASPEQLHWHFESTTLDWTH</sequence>
<feature type="region of interest" description="Disordered" evidence="1">
    <location>
        <begin position="1"/>
        <end position="59"/>
    </location>
</feature>
<evidence type="ECO:0000313" key="3">
    <source>
        <dbReference type="Proteomes" id="UP000460626"/>
    </source>
</evidence>
<accession>A0A845A1D5</accession>
<comment type="caution">
    <text evidence="2">The sequence shown here is derived from an EMBL/GenBank/DDBJ whole genome shotgun (WGS) entry which is preliminary data.</text>
</comment>
<proteinExistence type="predicted"/>
<dbReference type="AlphaFoldDB" id="A0A845A1D5"/>
<dbReference type="Proteomes" id="UP000460626">
    <property type="component" value="Unassembled WGS sequence"/>
</dbReference>
<reference evidence="2 3" key="1">
    <citation type="submission" date="2019-12" db="EMBL/GenBank/DDBJ databases">
        <title>Genomic-based taxomic classification of the family Erythrobacteraceae.</title>
        <authorList>
            <person name="Xu L."/>
        </authorList>
    </citation>
    <scope>NUCLEOTIDE SEQUENCE [LARGE SCALE GENOMIC DNA]</scope>
    <source>
        <strain evidence="2 3">RC4-10-4</strain>
    </source>
</reference>
<dbReference type="OrthoDB" id="485556at2"/>
<gene>
    <name evidence="2" type="ORF">GRI62_10070</name>
</gene>
<evidence type="ECO:0000256" key="1">
    <source>
        <dbReference type="SAM" id="MobiDB-lite"/>
    </source>
</evidence>
<name>A0A845A1D5_9SPHN</name>
<protein>
    <recommendedName>
        <fullName evidence="4">DUF4440 domain-containing protein</fullName>
    </recommendedName>
</protein>
<evidence type="ECO:0008006" key="4">
    <source>
        <dbReference type="Google" id="ProtNLM"/>
    </source>
</evidence>
<evidence type="ECO:0000313" key="2">
    <source>
        <dbReference type="EMBL" id="MXO93945.1"/>
    </source>
</evidence>